<dbReference type="AlphaFoldDB" id="J3LFL4"/>
<accession>J3LFL4</accession>
<keyword evidence="3" id="KW-1185">Reference proteome</keyword>
<keyword evidence="1" id="KW-0732">Signal</keyword>
<dbReference type="Gramene" id="OB02G34310.1">
    <property type="protein sequence ID" value="OB02G34310.1"/>
    <property type="gene ID" value="OB02G34310"/>
</dbReference>
<dbReference type="EnsemblPlants" id="OB02G34310.1">
    <property type="protein sequence ID" value="OB02G34310.1"/>
    <property type="gene ID" value="OB02G34310"/>
</dbReference>
<organism evidence="2">
    <name type="scientific">Oryza brachyantha</name>
    <name type="common">malo sina</name>
    <dbReference type="NCBI Taxonomy" id="4533"/>
    <lineage>
        <taxon>Eukaryota</taxon>
        <taxon>Viridiplantae</taxon>
        <taxon>Streptophyta</taxon>
        <taxon>Embryophyta</taxon>
        <taxon>Tracheophyta</taxon>
        <taxon>Spermatophyta</taxon>
        <taxon>Magnoliopsida</taxon>
        <taxon>Liliopsida</taxon>
        <taxon>Poales</taxon>
        <taxon>Poaceae</taxon>
        <taxon>BOP clade</taxon>
        <taxon>Oryzoideae</taxon>
        <taxon>Oryzeae</taxon>
        <taxon>Oryzinae</taxon>
        <taxon>Oryza</taxon>
    </lineage>
</organism>
<feature type="chain" id="PRO_5003772268" evidence="1">
    <location>
        <begin position="17"/>
        <end position="92"/>
    </location>
</feature>
<evidence type="ECO:0000313" key="2">
    <source>
        <dbReference type="EnsemblPlants" id="OB02G34310.1"/>
    </source>
</evidence>
<sequence>MTTLMQLCVQVMVVSQELLYLLPCSIDRCPLQVNHILHDGSATSNILSAVLDFGVFIFLHIGNNSRSETVKNLANLYVSHLLLEAYIECYLS</sequence>
<evidence type="ECO:0000313" key="3">
    <source>
        <dbReference type="Proteomes" id="UP000006038"/>
    </source>
</evidence>
<reference evidence="2" key="1">
    <citation type="submission" date="2013-04" db="UniProtKB">
        <authorList>
            <consortium name="EnsemblPlants"/>
        </authorList>
    </citation>
    <scope>IDENTIFICATION</scope>
</reference>
<dbReference type="HOGENOM" id="CLU_2419527_0_0_1"/>
<name>J3LFL4_ORYBR</name>
<protein>
    <submittedName>
        <fullName evidence="2">Uncharacterized protein</fullName>
    </submittedName>
</protein>
<feature type="signal peptide" evidence="1">
    <location>
        <begin position="1"/>
        <end position="16"/>
    </location>
</feature>
<evidence type="ECO:0000256" key="1">
    <source>
        <dbReference type="SAM" id="SignalP"/>
    </source>
</evidence>
<proteinExistence type="predicted"/>
<dbReference type="Proteomes" id="UP000006038">
    <property type="component" value="Unassembled WGS sequence"/>
</dbReference>